<evidence type="ECO:0000313" key="2">
    <source>
        <dbReference type="EMBL" id="KAF2738334.1"/>
    </source>
</evidence>
<dbReference type="Proteomes" id="UP000799444">
    <property type="component" value="Unassembled WGS sequence"/>
</dbReference>
<dbReference type="OrthoDB" id="4149149at2759"/>
<sequence>MRDYEENVTRSIKRRRGPQGEPLEGLLTLTRQMETDDEDQFDVDLTILDFLAFRATDLVFQWRASSNPHQSDGVPDALVTMTSEWRTVVKHKHTGRRLTEQPSFRSKLLQFLLLFTHRFNHDNTWTSKESLNEIREQNRNRAWFWQQHTSHSPALRQSFDTFSEFPLSDGALAENRNNLASALDIPLEKRRCVTDIEGTPSLYCLLPLFVELTASRVAMGDFLPLTEWFDLAGQFMMQAVIEEYLRNGAFGEEHFNSIFAFGCPGTNPNEDEGSDITAMRTLFCAEHNPHEQVQGWARIKRQYIDELLPKANTSGTYLQSIADTSERFPYLSFEATLMDFLKYLHDDLVKPDLVQVEEGRITIHGNELPEEDSKEMIRRMGL</sequence>
<reference evidence="2" key="1">
    <citation type="journal article" date="2020" name="Stud. Mycol.">
        <title>101 Dothideomycetes genomes: a test case for predicting lifestyles and emergence of pathogens.</title>
        <authorList>
            <person name="Haridas S."/>
            <person name="Albert R."/>
            <person name="Binder M."/>
            <person name="Bloem J."/>
            <person name="Labutti K."/>
            <person name="Salamov A."/>
            <person name="Andreopoulos B."/>
            <person name="Baker S."/>
            <person name="Barry K."/>
            <person name="Bills G."/>
            <person name="Bluhm B."/>
            <person name="Cannon C."/>
            <person name="Castanera R."/>
            <person name="Culley D."/>
            <person name="Daum C."/>
            <person name="Ezra D."/>
            <person name="Gonzalez J."/>
            <person name="Henrissat B."/>
            <person name="Kuo A."/>
            <person name="Liang C."/>
            <person name="Lipzen A."/>
            <person name="Lutzoni F."/>
            <person name="Magnuson J."/>
            <person name="Mondo S."/>
            <person name="Nolan M."/>
            <person name="Ohm R."/>
            <person name="Pangilinan J."/>
            <person name="Park H.-J."/>
            <person name="Ramirez L."/>
            <person name="Alfaro M."/>
            <person name="Sun H."/>
            <person name="Tritt A."/>
            <person name="Yoshinaga Y."/>
            <person name="Zwiers L.-H."/>
            <person name="Turgeon B."/>
            <person name="Goodwin S."/>
            <person name="Spatafora J."/>
            <person name="Crous P."/>
            <person name="Grigoriev I."/>
        </authorList>
    </citation>
    <scope>NUCLEOTIDE SEQUENCE</scope>
    <source>
        <strain evidence="2">CBS 125425</strain>
    </source>
</reference>
<keyword evidence="3" id="KW-1185">Reference proteome</keyword>
<evidence type="ECO:0000256" key="1">
    <source>
        <dbReference type="SAM" id="MobiDB-lite"/>
    </source>
</evidence>
<accession>A0A9P4R7V9</accession>
<proteinExistence type="predicted"/>
<protein>
    <submittedName>
        <fullName evidence="2">Uncharacterized protein</fullName>
    </submittedName>
</protein>
<gene>
    <name evidence="2" type="ORF">EJ04DRAFT_486712</name>
</gene>
<dbReference type="EMBL" id="ML996110">
    <property type="protein sequence ID" value="KAF2738334.1"/>
    <property type="molecule type" value="Genomic_DNA"/>
</dbReference>
<dbReference type="AlphaFoldDB" id="A0A9P4R7V9"/>
<comment type="caution">
    <text evidence="2">The sequence shown here is derived from an EMBL/GenBank/DDBJ whole genome shotgun (WGS) entry which is preliminary data.</text>
</comment>
<name>A0A9P4R7V9_9PLEO</name>
<evidence type="ECO:0000313" key="3">
    <source>
        <dbReference type="Proteomes" id="UP000799444"/>
    </source>
</evidence>
<feature type="region of interest" description="Disordered" evidence="1">
    <location>
        <begin position="1"/>
        <end position="24"/>
    </location>
</feature>
<organism evidence="2 3">
    <name type="scientific">Polyplosphaeria fusca</name>
    <dbReference type="NCBI Taxonomy" id="682080"/>
    <lineage>
        <taxon>Eukaryota</taxon>
        <taxon>Fungi</taxon>
        <taxon>Dikarya</taxon>
        <taxon>Ascomycota</taxon>
        <taxon>Pezizomycotina</taxon>
        <taxon>Dothideomycetes</taxon>
        <taxon>Pleosporomycetidae</taxon>
        <taxon>Pleosporales</taxon>
        <taxon>Tetraplosphaeriaceae</taxon>
        <taxon>Polyplosphaeria</taxon>
    </lineage>
</organism>